<comment type="caution">
    <text evidence="2">The sequence shown here is derived from an EMBL/GenBank/DDBJ whole genome shotgun (WGS) entry which is preliminary data.</text>
</comment>
<gene>
    <name evidence="2" type="ORF">ACG04R_10345</name>
</gene>
<dbReference type="CDD" id="cd07726">
    <property type="entry name" value="ST1585-like_MBL-fold"/>
    <property type="match status" value="1"/>
</dbReference>
<organism evidence="2 3">
    <name type="scientific">Pelomonas candidula</name>
    <dbReference type="NCBI Taxonomy" id="3299025"/>
    <lineage>
        <taxon>Bacteria</taxon>
        <taxon>Pseudomonadati</taxon>
        <taxon>Pseudomonadota</taxon>
        <taxon>Betaproteobacteria</taxon>
        <taxon>Burkholderiales</taxon>
        <taxon>Sphaerotilaceae</taxon>
        <taxon>Roseateles</taxon>
    </lineage>
</organism>
<reference evidence="2 3" key="1">
    <citation type="submission" date="2024-08" db="EMBL/GenBank/DDBJ databases">
        <authorList>
            <person name="Lu H."/>
        </authorList>
    </citation>
    <scope>NUCLEOTIDE SEQUENCE [LARGE SCALE GENOMIC DNA]</scope>
    <source>
        <strain evidence="2 3">BYS78W</strain>
    </source>
</reference>
<dbReference type="SMART" id="SM00849">
    <property type="entry name" value="Lactamase_B"/>
    <property type="match status" value="1"/>
</dbReference>
<dbReference type="InterPro" id="IPR037482">
    <property type="entry name" value="ST1585_MBL-fold"/>
</dbReference>
<feature type="domain" description="Metallo-beta-lactamase" evidence="1">
    <location>
        <begin position="24"/>
        <end position="229"/>
    </location>
</feature>
<proteinExistence type="predicted"/>
<evidence type="ECO:0000313" key="3">
    <source>
        <dbReference type="Proteomes" id="UP001606134"/>
    </source>
</evidence>
<dbReference type="InterPro" id="IPR001279">
    <property type="entry name" value="Metallo-B-lactamas"/>
</dbReference>
<dbReference type="PANTHER" id="PTHR42951">
    <property type="entry name" value="METALLO-BETA-LACTAMASE DOMAIN-CONTAINING"/>
    <property type="match status" value="1"/>
</dbReference>
<sequence length="317" mass="34754">MLDFIDDLGHGIYAIDTGFQRPRFDAAYLMVEDGRAAFIDTGTNHAVPRLLAALNALGLHADAVDWVIPTHVHLDHAGGVGLLMEALPHARALVHPRGLRHLVNPTALWLSALGVYGEEEMQRSYGKLVPVPAERAEASHDEQFIHLAGRPLRLIDTPGHARHHHAIWDERSRSWFTGDTFGLSYRAFDVDGRAWILPTSTPVQFEPDALKATVARLLAAEPLAMQVTHYGRIGGSVDEVRRLAAEMLAQVDEMVALARSLREAPARHELLKAALLDGYLARLRAHGHAAGAGAAEWLALDAELNAQGLEVWLDRDA</sequence>
<dbReference type="InterPro" id="IPR050855">
    <property type="entry name" value="NDM-1-like"/>
</dbReference>
<dbReference type="InterPro" id="IPR036866">
    <property type="entry name" value="RibonucZ/Hydroxyglut_hydro"/>
</dbReference>
<evidence type="ECO:0000259" key="1">
    <source>
        <dbReference type="SMART" id="SM00849"/>
    </source>
</evidence>
<dbReference type="PANTHER" id="PTHR42951:SF22">
    <property type="entry name" value="METALLO BETA-LACTAMASE SUPERFAMILY LIPOPROTEIN"/>
    <property type="match status" value="1"/>
</dbReference>
<dbReference type="SUPFAM" id="SSF56281">
    <property type="entry name" value="Metallo-hydrolase/oxidoreductase"/>
    <property type="match status" value="1"/>
</dbReference>
<dbReference type="Gene3D" id="3.60.15.10">
    <property type="entry name" value="Ribonuclease Z/Hydroxyacylglutathione hydrolase-like"/>
    <property type="match status" value="1"/>
</dbReference>
<dbReference type="EMBL" id="JBIGIC010000004">
    <property type="protein sequence ID" value="MFG6487074.1"/>
    <property type="molecule type" value="Genomic_DNA"/>
</dbReference>
<dbReference type="Proteomes" id="UP001606134">
    <property type="component" value="Unassembled WGS sequence"/>
</dbReference>
<dbReference type="RefSeq" id="WP_394409183.1">
    <property type="nucleotide sequence ID" value="NZ_JBIGIC010000004.1"/>
</dbReference>
<accession>A0ABW7HB97</accession>
<dbReference type="Pfam" id="PF00753">
    <property type="entry name" value="Lactamase_B"/>
    <property type="match status" value="1"/>
</dbReference>
<keyword evidence="3" id="KW-1185">Reference proteome</keyword>
<evidence type="ECO:0000313" key="2">
    <source>
        <dbReference type="EMBL" id="MFG6487074.1"/>
    </source>
</evidence>
<name>A0ABW7HB97_9BURK</name>
<protein>
    <submittedName>
        <fullName evidence="2">MBL fold metallo-hydrolase</fullName>
    </submittedName>
</protein>